<name>A0A1M5QET4_9GAMM</name>
<dbReference type="EMBL" id="FQWZ01000006">
    <property type="protein sequence ID" value="SHH12488.1"/>
    <property type="molecule type" value="Genomic_DNA"/>
</dbReference>
<dbReference type="AlphaFoldDB" id="A0A1M5QET4"/>
<reference evidence="2 3" key="1">
    <citation type="submission" date="2016-11" db="EMBL/GenBank/DDBJ databases">
        <authorList>
            <person name="Jaros S."/>
            <person name="Januszkiewicz K."/>
            <person name="Wedrychowicz H."/>
        </authorList>
    </citation>
    <scope>NUCLEOTIDE SEQUENCE [LARGE SCALE GENOMIC DNA]</scope>
    <source>
        <strain evidence="2 3">CGMCC 1.7049</strain>
    </source>
</reference>
<dbReference type="RefSeq" id="WP_139250275.1">
    <property type="nucleotide sequence ID" value="NZ_FQWZ01000006.1"/>
</dbReference>
<keyword evidence="3" id="KW-1185">Reference proteome</keyword>
<gene>
    <name evidence="2" type="ORF">SAMN04488068_2564</name>
</gene>
<feature type="signal peptide" evidence="1">
    <location>
        <begin position="1"/>
        <end position="25"/>
    </location>
</feature>
<dbReference type="Proteomes" id="UP000199758">
    <property type="component" value="Unassembled WGS sequence"/>
</dbReference>
<evidence type="ECO:0000313" key="2">
    <source>
        <dbReference type="EMBL" id="SHH12488.1"/>
    </source>
</evidence>
<evidence type="ECO:0000256" key="1">
    <source>
        <dbReference type="SAM" id="SignalP"/>
    </source>
</evidence>
<protein>
    <recommendedName>
        <fullName evidence="4">Lipoprotein</fullName>
    </recommendedName>
</protein>
<evidence type="ECO:0008006" key="4">
    <source>
        <dbReference type="Google" id="ProtNLM"/>
    </source>
</evidence>
<keyword evidence="1" id="KW-0732">Signal</keyword>
<proteinExistence type="predicted"/>
<dbReference type="PROSITE" id="PS51257">
    <property type="entry name" value="PROKAR_LIPOPROTEIN"/>
    <property type="match status" value="1"/>
</dbReference>
<feature type="chain" id="PRO_5009913177" description="Lipoprotein" evidence="1">
    <location>
        <begin position="26"/>
        <end position="255"/>
    </location>
</feature>
<sequence length="255" mass="26843">MRLLAHVTQLSMAALLSTGCVSMVAVTPVPKENQNLRYYSGAGLVSSSGGNCSVVFGPLDEVQNQQSDTMFLLSVTNLTLEAILVKPKDLVASTPGAWGEEDVLYVVDRNTRITQLEQQRASERFEAAMVGLSAALQSAQPTTQSGYVKSPSGQVTTFQSTVSSPSLAAQAQQQGLANSVAMTSAADARYAQGMAARTTFLATNTLMPGDTYSSIVAIQAPFAGWKAAEANYKIGVCGDSHEFKASYKSVPSTAP</sequence>
<organism evidence="2 3">
    <name type="scientific">Hydrocarboniphaga daqingensis</name>
    <dbReference type="NCBI Taxonomy" id="490188"/>
    <lineage>
        <taxon>Bacteria</taxon>
        <taxon>Pseudomonadati</taxon>
        <taxon>Pseudomonadota</taxon>
        <taxon>Gammaproteobacteria</taxon>
        <taxon>Nevskiales</taxon>
        <taxon>Nevskiaceae</taxon>
        <taxon>Hydrocarboniphaga</taxon>
    </lineage>
</organism>
<accession>A0A1M5QET4</accession>
<evidence type="ECO:0000313" key="3">
    <source>
        <dbReference type="Proteomes" id="UP000199758"/>
    </source>
</evidence>